<dbReference type="Proteomes" id="UP000294887">
    <property type="component" value="Unassembled WGS sequence"/>
</dbReference>
<evidence type="ECO:0000256" key="3">
    <source>
        <dbReference type="ARBA" id="ARBA00022840"/>
    </source>
</evidence>
<evidence type="ECO:0000259" key="8">
    <source>
        <dbReference type="PROSITE" id="PS50893"/>
    </source>
</evidence>
<sequence length="651" mass="72970">MIVLSDVTLRRGPQKLLSDVSISVHPGYKVGLTGANGTGKSSLFAMLRGELGQDEGTVSIPPNWVVAHVAQETPATTISALQYALQGDTEYIDLHKQLEDAEGALLGELHGRLDAIDGYTTESRAATLLHGLGFSQEQINNPVDSFSGGWRMRLNLAQALMCRSDLLLLDEPTNHLDLDAVIWLQSWLVQYEGTLILISHDREFLDAVVKHVAHIEHAKVTLYTGNYTAFEKIRAERLAQQQSAYEKQQREKAHMQKYVDRFRAQATKAKQAQSRLKALGRMEEISAAQVDSPFHFKFFDPEKLPERLLNVVNASIGYGDKIIVKNVKMQLMPGQRIGLIGPNGAGKSTLIKYLAGELQSIATNTCEDKEGDKENKEDESWEAQDLKIGYFAQHQLEQLRVDLTALQQLRALDKEAREQDLRNYLGGFGFKGERVDEPVEPFSGGEKARLVLALLVYQKPNLLLLDEPTNHLDLQMRHALSVALQGFAGAMVIVSHDRHLLKTVTDELVIVHDGKAEEFDGDLDDYAKFINESNKQLASASKEAALGDNQDDSEKGLSKKEQRQLEAQRRKQLQPLLNQLKKAEKELDDLSTKQAELEKQLSDPDIYQEENKQKLKSLVLDKSELDKKLEAVEMQWMEISEEYESAAAQIV</sequence>
<dbReference type="AlphaFoldDB" id="A0A4R1EUN3"/>
<feature type="domain" description="ABC transporter" evidence="8">
    <location>
        <begin position="306"/>
        <end position="538"/>
    </location>
</feature>
<evidence type="ECO:0000256" key="4">
    <source>
        <dbReference type="ARBA" id="ARBA00061571"/>
    </source>
</evidence>
<reference evidence="9 10" key="1">
    <citation type="submission" date="2019-03" db="EMBL/GenBank/DDBJ databases">
        <title>Genomic Encyclopedia of Type Strains, Phase IV (KMG-IV): sequencing the most valuable type-strain genomes for metagenomic binning, comparative biology and taxonomic classification.</title>
        <authorList>
            <person name="Goeker M."/>
        </authorList>
    </citation>
    <scope>NUCLEOTIDE SEQUENCE [LARGE SCALE GENOMIC DNA]</scope>
    <source>
        <strain evidence="9 10">DSM 24830</strain>
    </source>
</reference>
<evidence type="ECO:0000256" key="2">
    <source>
        <dbReference type="ARBA" id="ARBA00022741"/>
    </source>
</evidence>
<dbReference type="CDD" id="cd03221">
    <property type="entry name" value="ABCF_EF-3"/>
    <property type="match status" value="2"/>
</dbReference>
<keyword evidence="2" id="KW-0547">Nucleotide-binding</keyword>
<keyword evidence="3 9" id="KW-0067">ATP-binding</keyword>
<protein>
    <recommendedName>
        <fullName evidence="5">Probable ATP-binding protein YheS</fullName>
    </recommendedName>
</protein>
<dbReference type="InterPro" id="IPR003439">
    <property type="entry name" value="ABC_transporter-like_ATP-bd"/>
</dbReference>
<dbReference type="FunFam" id="3.40.50.300:FF:002053">
    <property type="entry name" value="ABC transporter ATP-binding protein"/>
    <property type="match status" value="1"/>
</dbReference>
<keyword evidence="1" id="KW-0677">Repeat</keyword>
<dbReference type="SMART" id="SM00382">
    <property type="entry name" value="AAA"/>
    <property type="match status" value="2"/>
</dbReference>
<dbReference type="InterPro" id="IPR037118">
    <property type="entry name" value="Val-tRNA_synth_C_sf"/>
</dbReference>
<dbReference type="GO" id="GO:0016887">
    <property type="term" value="F:ATP hydrolysis activity"/>
    <property type="evidence" value="ECO:0007669"/>
    <property type="project" value="InterPro"/>
</dbReference>
<dbReference type="Gene3D" id="1.10.287.380">
    <property type="entry name" value="Valyl-tRNA synthetase, C-terminal domain"/>
    <property type="match status" value="1"/>
</dbReference>
<accession>A0A4R1EUN3</accession>
<dbReference type="GO" id="GO:0005524">
    <property type="term" value="F:ATP binding"/>
    <property type="evidence" value="ECO:0007669"/>
    <property type="project" value="UniProtKB-KW"/>
</dbReference>
<keyword evidence="10" id="KW-1185">Reference proteome</keyword>
<dbReference type="PROSITE" id="PS50893">
    <property type="entry name" value="ABC_TRANSPORTER_2"/>
    <property type="match status" value="2"/>
</dbReference>
<dbReference type="FunFam" id="3.40.50.300:FF:000011">
    <property type="entry name" value="Putative ABC transporter ATP-binding component"/>
    <property type="match status" value="1"/>
</dbReference>
<dbReference type="Pfam" id="PF00005">
    <property type="entry name" value="ABC_tran"/>
    <property type="match status" value="2"/>
</dbReference>
<dbReference type="InterPro" id="IPR050611">
    <property type="entry name" value="ABCF"/>
</dbReference>
<evidence type="ECO:0000256" key="7">
    <source>
        <dbReference type="SAM" id="MobiDB-lite"/>
    </source>
</evidence>
<dbReference type="Pfam" id="PF12848">
    <property type="entry name" value="ABC_tran_Xtn"/>
    <property type="match status" value="1"/>
</dbReference>
<dbReference type="EMBL" id="SMFQ01000005">
    <property type="protein sequence ID" value="TCJ82808.1"/>
    <property type="molecule type" value="Genomic_DNA"/>
</dbReference>
<comment type="similarity">
    <text evidence="4">Belongs to the ABC transporter superfamily. ABCF family. YheS subfamily.</text>
</comment>
<proteinExistence type="inferred from homology"/>
<evidence type="ECO:0000256" key="6">
    <source>
        <dbReference type="SAM" id="Coils"/>
    </source>
</evidence>
<dbReference type="OrthoDB" id="9762051at2"/>
<dbReference type="InterPro" id="IPR003593">
    <property type="entry name" value="AAA+_ATPase"/>
</dbReference>
<feature type="coiled-coil region" evidence="6">
    <location>
        <begin position="573"/>
        <end position="635"/>
    </location>
</feature>
<evidence type="ECO:0000313" key="10">
    <source>
        <dbReference type="Proteomes" id="UP000294887"/>
    </source>
</evidence>
<evidence type="ECO:0000256" key="5">
    <source>
        <dbReference type="ARBA" id="ARBA00069073"/>
    </source>
</evidence>
<comment type="caution">
    <text evidence="9">The sequence shown here is derived from an EMBL/GenBank/DDBJ whole genome shotgun (WGS) entry which is preliminary data.</text>
</comment>
<evidence type="ECO:0000256" key="1">
    <source>
        <dbReference type="ARBA" id="ARBA00022737"/>
    </source>
</evidence>
<dbReference type="RefSeq" id="WP_131907309.1">
    <property type="nucleotide sequence ID" value="NZ_BAAAFU010000007.1"/>
</dbReference>
<name>A0A4R1EUN3_9GAMM</name>
<dbReference type="InterPro" id="IPR032781">
    <property type="entry name" value="ABC_tran_Xtn"/>
</dbReference>
<dbReference type="PANTHER" id="PTHR19211:SF14">
    <property type="entry name" value="ATP-BINDING CASSETTE SUB-FAMILY F MEMBER 1"/>
    <property type="match status" value="1"/>
</dbReference>
<feature type="compositionally biased region" description="Basic and acidic residues" evidence="7">
    <location>
        <begin position="552"/>
        <end position="561"/>
    </location>
</feature>
<dbReference type="SUPFAM" id="SSF52540">
    <property type="entry name" value="P-loop containing nucleoside triphosphate hydrolases"/>
    <property type="match status" value="2"/>
</dbReference>
<feature type="region of interest" description="Disordered" evidence="7">
    <location>
        <begin position="541"/>
        <end position="561"/>
    </location>
</feature>
<dbReference type="PANTHER" id="PTHR19211">
    <property type="entry name" value="ATP-BINDING TRANSPORT PROTEIN-RELATED"/>
    <property type="match status" value="1"/>
</dbReference>
<dbReference type="InterPro" id="IPR017871">
    <property type="entry name" value="ABC_transporter-like_CS"/>
</dbReference>
<evidence type="ECO:0000313" key="9">
    <source>
        <dbReference type="EMBL" id="TCJ82808.1"/>
    </source>
</evidence>
<dbReference type="Gene3D" id="3.40.50.300">
    <property type="entry name" value="P-loop containing nucleotide triphosphate hydrolases"/>
    <property type="match status" value="2"/>
</dbReference>
<feature type="domain" description="ABC transporter" evidence="8">
    <location>
        <begin position="2"/>
        <end position="242"/>
    </location>
</feature>
<dbReference type="PROSITE" id="PS00211">
    <property type="entry name" value="ABC_TRANSPORTER_1"/>
    <property type="match status" value="2"/>
</dbReference>
<dbReference type="InterPro" id="IPR027417">
    <property type="entry name" value="P-loop_NTPase"/>
</dbReference>
<gene>
    <name evidence="9" type="ORF">EV695_3544</name>
</gene>
<organism evidence="9 10">
    <name type="scientific">Cocleimonas flava</name>
    <dbReference type="NCBI Taxonomy" id="634765"/>
    <lineage>
        <taxon>Bacteria</taxon>
        <taxon>Pseudomonadati</taxon>
        <taxon>Pseudomonadota</taxon>
        <taxon>Gammaproteobacteria</taxon>
        <taxon>Thiotrichales</taxon>
        <taxon>Thiotrichaceae</taxon>
        <taxon>Cocleimonas</taxon>
    </lineage>
</organism>
<keyword evidence="6" id="KW-0175">Coiled coil</keyword>